<name>A0A1I0JKQ5_9FIRM</name>
<dbReference type="InterPro" id="IPR025591">
    <property type="entry name" value="RloB"/>
</dbReference>
<reference evidence="2 3" key="1">
    <citation type="submission" date="2016-10" db="EMBL/GenBank/DDBJ databases">
        <authorList>
            <person name="Varghese N."/>
            <person name="Submissions S."/>
        </authorList>
    </citation>
    <scope>NUCLEOTIDE SEQUENCE [LARGE SCALE GENOMIC DNA]</scope>
    <source>
        <strain evidence="2 3">NLAE-zl-C196</strain>
    </source>
</reference>
<accession>A0A1I0JKQ5</accession>
<feature type="region of interest" description="Disordered" evidence="1">
    <location>
        <begin position="1"/>
        <end position="21"/>
    </location>
</feature>
<dbReference type="EMBL" id="FOIO01000058">
    <property type="protein sequence ID" value="SEU10112.1"/>
    <property type="molecule type" value="Genomic_DNA"/>
</dbReference>
<proteinExistence type="predicted"/>
<dbReference type="RefSeq" id="WP_002571422.1">
    <property type="nucleotide sequence ID" value="NZ_FOIO01000058.1"/>
</dbReference>
<organism evidence="2 3">
    <name type="scientific">Enterocloster clostridioformis</name>
    <dbReference type="NCBI Taxonomy" id="1531"/>
    <lineage>
        <taxon>Bacteria</taxon>
        <taxon>Bacillati</taxon>
        <taxon>Bacillota</taxon>
        <taxon>Clostridia</taxon>
        <taxon>Lachnospirales</taxon>
        <taxon>Lachnospiraceae</taxon>
        <taxon>Enterocloster</taxon>
    </lineage>
</organism>
<comment type="caution">
    <text evidence="2">The sequence shown here is derived from an EMBL/GenBank/DDBJ whole genome shotgun (WGS) entry which is preliminary data.</text>
</comment>
<gene>
    <name evidence="2" type="ORF">SAMN05216521_105836</name>
</gene>
<dbReference type="Pfam" id="PF13707">
    <property type="entry name" value="RloB"/>
    <property type="match status" value="1"/>
</dbReference>
<evidence type="ECO:0000313" key="3">
    <source>
        <dbReference type="Proteomes" id="UP000182121"/>
    </source>
</evidence>
<evidence type="ECO:0000256" key="1">
    <source>
        <dbReference type="SAM" id="MobiDB-lite"/>
    </source>
</evidence>
<sequence length="223" mass="26096">MTNKSGGKPSDRRAGKRRDRNKRVGIRVPELGYYLIVTDTEETEKNYFEGLRDSIPAELKDRLVIKVEKAKTVELVERALELANKEPQYRIPWIVFDRDQVKDFDNIIQAAEKSGVGAGWSNPCFEIWMYAYFGEMPAIRESYTCCDRFADKFEKVTGQKYLKKDKDIYRKLVQYGAEENAIQIAERCYKKCLDDGREKPSEMWPACMVQRLVEEIQQKVLKR</sequence>
<dbReference type="Proteomes" id="UP000182121">
    <property type="component" value="Unassembled WGS sequence"/>
</dbReference>
<dbReference type="AlphaFoldDB" id="A0A1I0JKQ5"/>
<evidence type="ECO:0000313" key="2">
    <source>
        <dbReference type="EMBL" id="SEU10112.1"/>
    </source>
</evidence>
<protein>
    <submittedName>
        <fullName evidence="2">RloB-like protein</fullName>
    </submittedName>
</protein>